<dbReference type="Pfam" id="PF17197">
    <property type="entry name" value="DUF5134"/>
    <property type="match status" value="1"/>
</dbReference>
<gene>
    <name evidence="2" type="ORF">C7C46_06010</name>
</gene>
<keyword evidence="1" id="KW-0472">Membrane</keyword>
<dbReference type="OrthoDB" id="3873591at2"/>
<evidence type="ECO:0000256" key="1">
    <source>
        <dbReference type="SAM" id="Phobius"/>
    </source>
</evidence>
<evidence type="ECO:0000313" key="3">
    <source>
        <dbReference type="Proteomes" id="UP000248039"/>
    </source>
</evidence>
<dbReference type="InterPro" id="IPR033458">
    <property type="entry name" value="DUF5134"/>
</dbReference>
<protein>
    <submittedName>
        <fullName evidence="2">DUF5134 domain-containing protein</fullName>
    </submittedName>
</protein>
<evidence type="ECO:0000313" key="2">
    <source>
        <dbReference type="EMBL" id="PYC85847.1"/>
    </source>
</evidence>
<organism evidence="2 3">
    <name type="scientific">Streptomyces tateyamensis</name>
    <dbReference type="NCBI Taxonomy" id="565073"/>
    <lineage>
        <taxon>Bacteria</taxon>
        <taxon>Bacillati</taxon>
        <taxon>Actinomycetota</taxon>
        <taxon>Actinomycetes</taxon>
        <taxon>Kitasatosporales</taxon>
        <taxon>Streptomycetaceae</taxon>
        <taxon>Streptomyces</taxon>
    </lineage>
</organism>
<dbReference type="RefSeq" id="WP_110666568.1">
    <property type="nucleotide sequence ID" value="NZ_PYBW01000021.1"/>
</dbReference>
<accession>A0A2V4NJV9</accession>
<keyword evidence="3" id="KW-1185">Reference proteome</keyword>
<comment type="caution">
    <text evidence="2">The sequence shown here is derived from an EMBL/GenBank/DDBJ whole genome shotgun (WGS) entry which is preliminary data.</text>
</comment>
<dbReference type="EMBL" id="PYBW01000021">
    <property type="protein sequence ID" value="PYC85847.1"/>
    <property type="molecule type" value="Genomic_DNA"/>
</dbReference>
<name>A0A2V4NJV9_9ACTN</name>
<dbReference type="Proteomes" id="UP000248039">
    <property type="component" value="Unassembled WGS sequence"/>
</dbReference>
<feature type="transmembrane region" description="Helical" evidence="1">
    <location>
        <begin position="61"/>
        <end position="81"/>
    </location>
</feature>
<feature type="transmembrane region" description="Helical" evidence="1">
    <location>
        <begin position="6"/>
        <end position="26"/>
    </location>
</feature>
<keyword evidence="1" id="KW-1133">Transmembrane helix</keyword>
<feature type="transmembrane region" description="Helical" evidence="1">
    <location>
        <begin position="121"/>
        <end position="140"/>
    </location>
</feature>
<dbReference type="AlphaFoldDB" id="A0A2V4NJV9"/>
<keyword evidence="1" id="KW-0812">Transmembrane</keyword>
<proteinExistence type="predicted"/>
<reference evidence="2 3" key="1">
    <citation type="submission" date="2018-03" db="EMBL/GenBank/DDBJ databases">
        <title>Bioinformatic expansion and discovery of thiopeptide antibiotics.</title>
        <authorList>
            <person name="Schwalen C.J."/>
            <person name="Hudson G.A."/>
            <person name="Mitchell D.A."/>
        </authorList>
    </citation>
    <scope>NUCLEOTIDE SEQUENCE [LARGE SCALE GENOMIC DNA]</scope>
    <source>
        <strain evidence="2 3">ATCC 21389</strain>
    </source>
</reference>
<sequence length="179" mass="18685">MHGPVLLSWLLTLLTAATGTICLARLRRPDARHPERGSDAAEAAMGLATAVMIASGSRLPAPLWVALFGLLAAVSLTAAAGHRARRERGHRLHHAVGAAAMAYMALARPGHPPHPGMAMPMGWPALTAVLLLYFGSYALWAGSRLLTVDGTRTALPGGPVPQACRLAMGVGMFAMLLAM</sequence>